<reference evidence="2 3" key="1">
    <citation type="submission" date="2018-06" db="EMBL/GenBank/DDBJ databases">
        <title>Genomic Encyclopedia of Archaeal and Bacterial Type Strains, Phase II (KMG-II): from individual species to whole genera.</title>
        <authorList>
            <person name="Goeker M."/>
        </authorList>
    </citation>
    <scope>NUCLEOTIDE SEQUENCE [LARGE SCALE GENOMIC DNA]</scope>
    <source>
        <strain evidence="2 3">DSM 23522</strain>
    </source>
</reference>
<feature type="chain" id="PRO_5016378119" evidence="1">
    <location>
        <begin position="22"/>
        <end position="532"/>
    </location>
</feature>
<proteinExistence type="predicted"/>
<accession>A0A327QVR3</accession>
<evidence type="ECO:0000256" key="1">
    <source>
        <dbReference type="SAM" id="SignalP"/>
    </source>
</evidence>
<keyword evidence="3" id="KW-1185">Reference proteome</keyword>
<gene>
    <name evidence="2" type="ORF">LV92_03558</name>
</gene>
<protein>
    <submittedName>
        <fullName evidence="2">Uncharacterized protein</fullName>
    </submittedName>
</protein>
<keyword evidence="1" id="KW-0732">Signal</keyword>
<dbReference type="EMBL" id="QLLN01000007">
    <property type="protein sequence ID" value="RAJ07995.1"/>
    <property type="molecule type" value="Genomic_DNA"/>
</dbReference>
<organism evidence="2 3">
    <name type="scientific">Arenibacter echinorum</name>
    <dbReference type="NCBI Taxonomy" id="440515"/>
    <lineage>
        <taxon>Bacteria</taxon>
        <taxon>Pseudomonadati</taxon>
        <taxon>Bacteroidota</taxon>
        <taxon>Flavobacteriia</taxon>
        <taxon>Flavobacteriales</taxon>
        <taxon>Flavobacteriaceae</taxon>
        <taxon>Arenibacter</taxon>
    </lineage>
</organism>
<feature type="signal peptide" evidence="1">
    <location>
        <begin position="1"/>
        <end position="21"/>
    </location>
</feature>
<comment type="caution">
    <text evidence="2">The sequence shown here is derived from an EMBL/GenBank/DDBJ whole genome shotgun (WGS) entry which is preliminary data.</text>
</comment>
<evidence type="ECO:0000313" key="3">
    <source>
        <dbReference type="Proteomes" id="UP000249696"/>
    </source>
</evidence>
<evidence type="ECO:0000313" key="2">
    <source>
        <dbReference type="EMBL" id="RAJ07995.1"/>
    </source>
</evidence>
<name>A0A327QVR3_9FLAO</name>
<dbReference type="Proteomes" id="UP000249696">
    <property type="component" value="Unassembled WGS sequence"/>
</dbReference>
<dbReference type="Gene3D" id="3.20.20.140">
    <property type="entry name" value="Metal-dependent hydrolases"/>
    <property type="match status" value="1"/>
</dbReference>
<sequence length="532" mass="60515">MNPLKIVLVLLSFTFSFHCLCQNSTTSINVTVTDKNTGKPTAVRTKINDSNGYVAGIPKEAISIMYGRDDKAERYGFQPDSTYYIDGHFNLDLRPGKYKITLSKGFEYLDQEHTIEVKESGGNTFSFEMKRWVKMSDLGWYSADDHIHIRRSPRENPLILKWVEAEGLNVGILLQMGDFWATYFSQYAFGEDGTYGQNESLLSTGQEDPRTHQIGHTIALVADDFVRQQKDYYEYDKIFDKVHELNGITGYAHQGMSFNGSRGMTLDVLSGKVDFLELLQFCVNGGPLLTQNYYHFLDLGYKLTATAGSDFPWCGLGPSFGTDDPSWNARIGNVRFYTWIDGKFEYASWKKNLKEGHTFVSSGPMLVFSIDNHLPGDEIKLSAPQKVSIKAKALGNKDQIPLSKLEIIAHGKVLKEITPNGDVQSLENMELNFDLELEKGTWIAARCFAGPNQVAHTTPIYITVNDGGFHNPETFDDYLSLNEKYLDELEAELKQPNDRVDMRAWWHRNPLQKRIAETRKIIETLREKRRPD</sequence>
<dbReference type="RefSeq" id="WP_111624913.1">
    <property type="nucleotide sequence ID" value="NZ_QLLN01000007.1"/>
</dbReference>
<dbReference type="AlphaFoldDB" id="A0A327QVR3"/>
<dbReference type="NCBIfam" id="NF038032">
    <property type="entry name" value="CehA_McbA_metalo"/>
    <property type="match status" value="1"/>
</dbReference>
<dbReference type="OrthoDB" id="9812921at2"/>